<dbReference type="PANTHER" id="PTHR46844">
    <property type="entry name" value="SLR5058 PROTEIN"/>
    <property type="match status" value="1"/>
</dbReference>
<feature type="non-terminal residue" evidence="3">
    <location>
        <position position="293"/>
    </location>
</feature>
<dbReference type="PANTHER" id="PTHR46844:SF1">
    <property type="entry name" value="SLR5058 PROTEIN"/>
    <property type="match status" value="1"/>
</dbReference>
<dbReference type="Gene3D" id="3.40.50.300">
    <property type="entry name" value="P-loop containing nucleotide triphosphate hydrolases"/>
    <property type="match status" value="1"/>
</dbReference>
<dbReference type="Proteomes" id="UP000001593">
    <property type="component" value="Unassembled WGS sequence"/>
</dbReference>
<dbReference type="InterPro" id="IPR007111">
    <property type="entry name" value="NACHT_NTPase"/>
</dbReference>
<dbReference type="InterPro" id="IPR027417">
    <property type="entry name" value="P-loop_NTPase"/>
</dbReference>
<dbReference type="KEGG" id="nve:5506857"/>
<dbReference type="GO" id="GO:0042981">
    <property type="term" value="P:regulation of apoptotic process"/>
    <property type="evidence" value="ECO:0007669"/>
    <property type="project" value="InterPro"/>
</dbReference>
<feature type="domain" description="NACHT" evidence="2">
    <location>
        <begin position="175"/>
        <end position="288"/>
    </location>
</feature>
<evidence type="ECO:0000313" key="3">
    <source>
        <dbReference type="EMBL" id="EDO35459.1"/>
    </source>
</evidence>
<name>A7SLI4_NEMVE</name>
<dbReference type="PROSITE" id="PS50168">
    <property type="entry name" value="DED"/>
    <property type="match status" value="1"/>
</dbReference>
<dbReference type="InterPro" id="IPR011029">
    <property type="entry name" value="DEATH-like_dom_sf"/>
</dbReference>
<reference evidence="3 4" key="1">
    <citation type="journal article" date="2007" name="Science">
        <title>Sea anemone genome reveals ancestral eumetazoan gene repertoire and genomic organization.</title>
        <authorList>
            <person name="Putnam N.H."/>
            <person name="Srivastava M."/>
            <person name="Hellsten U."/>
            <person name="Dirks B."/>
            <person name="Chapman J."/>
            <person name="Salamov A."/>
            <person name="Terry A."/>
            <person name="Shapiro H."/>
            <person name="Lindquist E."/>
            <person name="Kapitonov V.V."/>
            <person name="Jurka J."/>
            <person name="Genikhovich G."/>
            <person name="Grigoriev I.V."/>
            <person name="Lucas S.M."/>
            <person name="Steele R.E."/>
            <person name="Finnerty J.R."/>
            <person name="Technau U."/>
            <person name="Martindale M.Q."/>
            <person name="Rokhsar D.S."/>
        </authorList>
    </citation>
    <scope>NUCLEOTIDE SEQUENCE [LARGE SCALE GENOMIC DNA]</scope>
    <source>
        <strain evidence="4">CH2 X CH6</strain>
    </source>
</reference>
<dbReference type="Gene3D" id="1.10.533.10">
    <property type="entry name" value="Death Domain, Fas"/>
    <property type="match status" value="1"/>
</dbReference>
<dbReference type="HOGENOM" id="CLU_951807_0_0_1"/>
<evidence type="ECO:0000313" key="4">
    <source>
        <dbReference type="Proteomes" id="UP000001593"/>
    </source>
</evidence>
<gene>
    <name evidence="3" type="ORF">NEMVEDRAFT_v1g214133</name>
</gene>
<dbReference type="eggNOG" id="ENOG502RZIW">
    <property type="taxonomic scope" value="Eukaryota"/>
</dbReference>
<dbReference type="InterPro" id="IPR001875">
    <property type="entry name" value="DED_dom"/>
</dbReference>
<dbReference type="Pfam" id="PF01335">
    <property type="entry name" value="DED"/>
    <property type="match status" value="1"/>
</dbReference>
<dbReference type="Pfam" id="PF05729">
    <property type="entry name" value="NACHT"/>
    <property type="match status" value="1"/>
</dbReference>
<evidence type="ECO:0000259" key="1">
    <source>
        <dbReference type="PROSITE" id="PS50168"/>
    </source>
</evidence>
<dbReference type="AlphaFoldDB" id="A7SLI4"/>
<accession>A7SLI4</accession>
<dbReference type="SMART" id="SM00031">
    <property type="entry name" value="DED"/>
    <property type="match status" value="1"/>
</dbReference>
<proteinExistence type="predicted"/>
<dbReference type="InParanoid" id="A7SLI4"/>
<dbReference type="SUPFAM" id="SSF47986">
    <property type="entry name" value="DEATH domain"/>
    <property type="match status" value="1"/>
</dbReference>
<protein>
    <recommendedName>
        <fullName evidence="5">NACHT domain-containing protein</fullName>
    </recommendedName>
</protein>
<sequence length="293" mass="33719">NYDLLSFLRQVMNSYRSRLFRIASELTESEVSDLKFACKEHVPAGLLERVCRPLELFDQLEKLNLLGPDDGGFLGDLLAGINRRELQDELFGREGGNARDSTLVLIQETLKDHYKNEIGWLQPLTWNESFRLHIKQIYTNLELITTKQHSSSPSRKPLNSYEELFVTSSRQNKTKRILIEGKAGVGKSTLVSEMAYDWATNENLAQFSMVFFIELKHVLGRISDAMFDLLPKDFPITCEQLYKYVQGHQEQVLFILDGYDEIKPSRVGDVHDLISGKILRQSTVILTAFWRVE</sequence>
<keyword evidence="4" id="KW-1185">Reference proteome</keyword>
<dbReference type="SUPFAM" id="SSF52540">
    <property type="entry name" value="P-loop containing nucleoside triphosphate hydrolases"/>
    <property type="match status" value="1"/>
</dbReference>
<dbReference type="PhylomeDB" id="A7SLI4"/>
<dbReference type="CDD" id="cd00045">
    <property type="entry name" value="DED"/>
    <property type="match status" value="1"/>
</dbReference>
<feature type="domain" description="DED" evidence="1">
    <location>
        <begin position="14"/>
        <end position="92"/>
    </location>
</feature>
<evidence type="ECO:0008006" key="5">
    <source>
        <dbReference type="Google" id="ProtNLM"/>
    </source>
</evidence>
<organism evidence="3 4">
    <name type="scientific">Nematostella vectensis</name>
    <name type="common">Starlet sea anemone</name>
    <dbReference type="NCBI Taxonomy" id="45351"/>
    <lineage>
        <taxon>Eukaryota</taxon>
        <taxon>Metazoa</taxon>
        <taxon>Cnidaria</taxon>
        <taxon>Anthozoa</taxon>
        <taxon>Hexacorallia</taxon>
        <taxon>Actiniaria</taxon>
        <taxon>Edwardsiidae</taxon>
        <taxon>Nematostella</taxon>
    </lineage>
</organism>
<dbReference type="PROSITE" id="PS50837">
    <property type="entry name" value="NACHT"/>
    <property type="match status" value="1"/>
</dbReference>
<dbReference type="EMBL" id="DS469698">
    <property type="protein sequence ID" value="EDO35459.1"/>
    <property type="molecule type" value="Genomic_DNA"/>
</dbReference>
<evidence type="ECO:0000259" key="2">
    <source>
        <dbReference type="PROSITE" id="PS50837"/>
    </source>
</evidence>